<dbReference type="Gene3D" id="1.20.1280.50">
    <property type="match status" value="1"/>
</dbReference>
<organism evidence="3 4">
    <name type="scientific">Digitaria exilis</name>
    <dbReference type="NCBI Taxonomy" id="1010633"/>
    <lineage>
        <taxon>Eukaryota</taxon>
        <taxon>Viridiplantae</taxon>
        <taxon>Streptophyta</taxon>
        <taxon>Embryophyta</taxon>
        <taxon>Tracheophyta</taxon>
        <taxon>Spermatophyta</taxon>
        <taxon>Magnoliopsida</taxon>
        <taxon>Liliopsida</taxon>
        <taxon>Poales</taxon>
        <taxon>Poaceae</taxon>
        <taxon>PACMAD clade</taxon>
        <taxon>Panicoideae</taxon>
        <taxon>Panicodae</taxon>
        <taxon>Paniceae</taxon>
        <taxon>Anthephorinae</taxon>
        <taxon>Digitaria</taxon>
    </lineage>
</organism>
<sequence length="1036" mass="114364">MEEASSRRRKPRPPPPSPGTVDAVPPEVLEQVLSFLPLRDAVRTSAVCRAWRRLWESAPGLALEWDPDTDTDTDVADGVLSRYSGPVRSFVFDLRQGSFWRADDWLPLLAAKGVQTLMLHFIRDRVSPSRYYMDASIFSCRELTSLDLSGGCQILAAPSGLAGFPKLTRLCLRKVGFPHNGMSGLEAMIAESPMLEVLFLDRVGNPDEDEDEDEVEEWVIQAPNLRYLTMYSEHDNGWQIEGLPSIEEVEIMTEGDVHNRDLVKLLTGLARVRKLKLEIPIGDVNALEGLSCSFENLKDLSLVTTFFTSAILCELCLLKNAPNLEKLTFVNFSCHADEVEVGVDLLNGQWIEGLLASLKSFTIDQAICQRNEMHFIEFVLSKAARLQELHIVVSYYCPKSSEELLEEISMGTVMPWRLIAISCSVFFFIGYYSSDYLEYFDCSTFSKLMARRVGRLWDLEKYAANVEPLVKKVLRSCRPANSTATAPPPSRSSLRTSAPATSSSSPITSVARSVAPLPNKAWPPRLAPVDARRWSAVSAAVCSVGSRKRTVRQIAMVSQSSRGSNLKHSCASRKKKNAPNYCGARRARSAPGSGGGGGGCNPPALSPIIIQSLRRGEKRKFLFASSCSPAWGAKRARSPPPICGGGDVTKPGDPVPAAQDVDWASLGDGPAGLIAELVLANDVADYVRFRAVCQPWRRCSPDPRVCGLDDRFLPRRWIMLDKAISASTRCHRFLNISTGESIRMDLPELDDHRCLALTPEGLILLLHEPTLVVRLLNPLTRQLIDLPPVTTLLTEDERAMLSMGEMSLEVYGIGLVDDASSMAVAVYFSDPRVLVVAKPGDDAWAVVYNGTLYSTVSSAGRFYCCIGIDVMMLDMDQQPRLLMAAENSNSIRFSQMAHSVHLVDNAGELMLVHRLTCHDSQNNHKRKYEVYKVDLDAGALVPAKSFDGRAVFMGRYRTISVAAEAFPSIAADTLYLGCDFAERTSTGRYNLIDRSSRPIDDDSSVEMPCSIIHCLSQCIWGMGNFNGQEHPQCNDA</sequence>
<feature type="region of interest" description="Disordered" evidence="1">
    <location>
        <begin position="1"/>
        <end position="24"/>
    </location>
</feature>
<proteinExistence type="predicted"/>
<dbReference type="OrthoDB" id="653077at2759"/>
<comment type="caution">
    <text evidence="3">The sequence shown here is derived from an EMBL/GenBank/DDBJ whole genome shotgun (WGS) entry which is preliminary data.</text>
</comment>
<dbReference type="InterPro" id="IPR001810">
    <property type="entry name" value="F-box_dom"/>
</dbReference>
<dbReference type="Gene3D" id="3.80.10.10">
    <property type="entry name" value="Ribonuclease Inhibitor"/>
    <property type="match status" value="1"/>
</dbReference>
<evidence type="ECO:0000259" key="2">
    <source>
        <dbReference type="PROSITE" id="PS50181"/>
    </source>
</evidence>
<name>A0A835KRS6_9POAL</name>
<dbReference type="EMBL" id="JACEFO010000440">
    <property type="protein sequence ID" value="KAF8769476.1"/>
    <property type="molecule type" value="Genomic_DNA"/>
</dbReference>
<dbReference type="SMART" id="SM00256">
    <property type="entry name" value="FBOX"/>
    <property type="match status" value="1"/>
</dbReference>
<evidence type="ECO:0000313" key="4">
    <source>
        <dbReference type="Proteomes" id="UP000636709"/>
    </source>
</evidence>
<reference evidence="3" key="1">
    <citation type="submission" date="2020-07" db="EMBL/GenBank/DDBJ databases">
        <title>Genome sequence and genetic diversity analysis of an under-domesticated orphan crop, white fonio (Digitaria exilis).</title>
        <authorList>
            <person name="Bennetzen J.L."/>
            <person name="Chen S."/>
            <person name="Ma X."/>
            <person name="Wang X."/>
            <person name="Yssel A.E.J."/>
            <person name="Chaluvadi S.R."/>
            <person name="Johnson M."/>
            <person name="Gangashetty P."/>
            <person name="Hamidou F."/>
            <person name="Sanogo M.D."/>
            <person name="Zwaenepoel A."/>
            <person name="Wallace J."/>
            <person name="Van De Peer Y."/>
            <person name="Van Deynze A."/>
        </authorList>
    </citation>
    <scope>NUCLEOTIDE SEQUENCE</scope>
    <source>
        <tissue evidence="3">Leaves</tissue>
    </source>
</reference>
<dbReference type="AlphaFoldDB" id="A0A835KRS6"/>
<dbReference type="Pfam" id="PF00646">
    <property type="entry name" value="F-box"/>
    <property type="match status" value="1"/>
</dbReference>
<accession>A0A835KRS6</accession>
<dbReference type="InterPro" id="IPR032675">
    <property type="entry name" value="LRR_dom_sf"/>
</dbReference>
<dbReference type="SUPFAM" id="SSF81383">
    <property type="entry name" value="F-box domain"/>
    <property type="match status" value="1"/>
</dbReference>
<feature type="region of interest" description="Disordered" evidence="1">
    <location>
        <begin position="581"/>
        <end position="601"/>
    </location>
</feature>
<dbReference type="InterPro" id="IPR005174">
    <property type="entry name" value="KIB1-4_b-propeller"/>
</dbReference>
<gene>
    <name evidence="3" type="ORF">HU200_006510</name>
</gene>
<protein>
    <recommendedName>
        <fullName evidence="2">F-box domain-containing protein</fullName>
    </recommendedName>
</protein>
<evidence type="ECO:0000256" key="1">
    <source>
        <dbReference type="SAM" id="MobiDB-lite"/>
    </source>
</evidence>
<dbReference type="InterPro" id="IPR055411">
    <property type="entry name" value="LRR_FXL15/At3g58940/PEG3-like"/>
</dbReference>
<dbReference type="InterPro" id="IPR036047">
    <property type="entry name" value="F-box-like_dom_sf"/>
</dbReference>
<dbReference type="Pfam" id="PF24758">
    <property type="entry name" value="LRR_At5g56370"/>
    <property type="match status" value="1"/>
</dbReference>
<dbReference type="SUPFAM" id="SSF52047">
    <property type="entry name" value="RNI-like"/>
    <property type="match status" value="1"/>
</dbReference>
<evidence type="ECO:0000313" key="3">
    <source>
        <dbReference type="EMBL" id="KAF8769476.1"/>
    </source>
</evidence>
<dbReference type="PANTHER" id="PTHR33165:SF57">
    <property type="entry name" value="OS10G0568000 PROTEIN"/>
    <property type="match status" value="1"/>
</dbReference>
<feature type="domain" description="F-box" evidence="2">
    <location>
        <begin position="18"/>
        <end position="68"/>
    </location>
</feature>
<dbReference type="Proteomes" id="UP000636709">
    <property type="component" value="Unassembled WGS sequence"/>
</dbReference>
<keyword evidence="4" id="KW-1185">Reference proteome</keyword>
<feature type="region of interest" description="Disordered" evidence="1">
    <location>
        <begin position="480"/>
        <end position="509"/>
    </location>
</feature>
<dbReference type="PANTHER" id="PTHR33165">
    <property type="entry name" value="F-BOX DOMAIN CONTAINING PROTEIN-LIKE-RELATED"/>
    <property type="match status" value="1"/>
</dbReference>
<dbReference type="PROSITE" id="PS50181">
    <property type="entry name" value="FBOX"/>
    <property type="match status" value="1"/>
</dbReference>
<dbReference type="Pfam" id="PF03478">
    <property type="entry name" value="Beta-prop_KIB1-4"/>
    <property type="match status" value="1"/>
</dbReference>